<feature type="transmembrane region" description="Helical" evidence="1">
    <location>
        <begin position="291"/>
        <end position="308"/>
    </location>
</feature>
<dbReference type="InterPro" id="IPR025646">
    <property type="entry name" value="DUF4350"/>
</dbReference>
<dbReference type="RefSeq" id="WP_147932276.1">
    <property type="nucleotide sequence ID" value="NZ_VOXD01000036.1"/>
</dbReference>
<keyword evidence="1" id="KW-0472">Membrane</keyword>
<dbReference type="OrthoDB" id="1111222at2"/>
<evidence type="ECO:0000313" key="3">
    <source>
        <dbReference type="EMBL" id="TXF87104.1"/>
    </source>
</evidence>
<evidence type="ECO:0000256" key="1">
    <source>
        <dbReference type="SAM" id="Phobius"/>
    </source>
</evidence>
<proteinExistence type="predicted"/>
<feature type="domain" description="DUF4350" evidence="2">
    <location>
        <begin position="40"/>
        <end position="227"/>
    </location>
</feature>
<keyword evidence="4" id="KW-1185">Reference proteome</keyword>
<keyword evidence="1" id="KW-1133">Transmembrane helix</keyword>
<evidence type="ECO:0000313" key="4">
    <source>
        <dbReference type="Proteomes" id="UP000321907"/>
    </source>
</evidence>
<dbReference type="Pfam" id="PF14258">
    <property type="entry name" value="DUF4350"/>
    <property type="match status" value="1"/>
</dbReference>
<gene>
    <name evidence="3" type="ORF">FUA23_18605</name>
</gene>
<name>A0A5C7FL90_9BACT</name>
<keyword evidence="1" id="KW-0812">Transmembrane</keyword>
<reference evidence="3 4" key="1">
    <citation type="submission" date="2019-08" db="EMBL/GenBank/DDBJ databases">
        <title>Lewinella sp. strain SSH13 Genome sequencing and assembly.</title>
        <authorList>
            <person name="Kim I."/>
        </authorList>
    </citation>
    <scope>NUCLEOTIDE SEQUENCE [LARGE SCALE GENOMIC DNA]</scope>
    <source>
        <strain evidence="3 4">SSH13</strain>
    </source>
</reference>
<comment type="caution">
    <text evidence="3">The sequence shown here is derived from an EMBL/GenBank/DDBJ whole genome shotgun (WGS) entry which is preliminary data.</text>
</comment>
<dbReference type="PROSITE" id="PS51257">
    <property type="entry name" value="PROKAR_LIPOPROTEIN"/>
    <property type="match status" value="1"/>
</dbReference>
<dbReference type="EMBL" id="VOXD01000036">
    <property type="protein sequence ID" value="TXF87104.1"/>
    <property type="molecule type" value="Genomic_DNA"/>
</dbReference>
<organism evidence="3 4">
    <name type="scientific">Neolewinella aurantiaca</name>
    <dbReference type="NCBI Taxonomy" id="2602767"/>
    <lineage>
        <taxon>Bacteria</taxon>
        <taxon>Pseudomonadati</taxon>
        <taxon>Bacteroidota</taxon>
        <taxon>Saprospiria</taxon>
        <taxon>Saprospirales</taxon>
        <taxon>Lewinellaceae</taxon>
        <taxon>Neolewinella</taxon>
    </lineage>
</organism>
<protein>
    <submittedName>
        <fullName evidence="3">DUF4350 domain-containing protein</fullName>
    </submittedName>
</protein>
<dbReference type="AlphaFoldDB" id="A0A5C7FL90"/>
<sequence length="422" mass="49026">MNRAGRFTQLLFYACVVVFVSGCSGCWTNWQETYRYDKKQPYDLFVLYELLEARPESLVFVEDSLASLQDAAANSANYIFIGEYSYYNERSVTQLLDFVERGNTAFIAANDLPEDLARHLFGNDCYYSFYNDSERIGFLSIDTVTMQLDSHDYTLFNIYDYEPYNRTTRYLNGGMLCDTLLDNEVLGTLDDYNINFTRLGWGDGSFYFHNNPVFFTNYYLVDSLQHEYAEAVLSILDDGPVYWDEVSRVPPSVARQRNRQANNNQGQGYSGGRNLLTGNEALSYIQEQPPLALAWYTLLLATLLYVIFRGKRRQRIIPIINRRENSSKRFIDTISRLVFQKGHHIALARQELASLRFFLQDRFTVRWKEGEPPPKNLAELIGGDEEIAHRALAEIRFVQSKKHLTDGELVRFYRAIEPLYRL</sequence>
<dbReference type="Proteomes" id="UP000321907">
    <property type="component" value="Unassembled WGS sequence"/>
</dbReference>
<accession>A0A5C7FL90</accession>
<evidence type="ECO:0000259" key="2">
    <source>
        <dbReference type="Pfam" id="PF14258"/>
    </source>
</evidence>